<dbReference type="PANTHER" id="PTHR43135:SF3">
    <property type="entry name" value="ALPHA-D-RIBOSE 1-METHYLPHOSPHONATE 5-TRIPHOSPHATE DIPHOSPHATASE"/>
    <property type="match status" value="1"/>
</dbReference>
<dbReference type="SUPFAM" id="SSF51338">
    <property type="entry name" value="Composite domain of metallo-dependent hydrolases"/>
    <property type="match status" value="1"/>
</dbReference>
<dbReference type="InterPro" id="IPR006680">
    <property type="entry name" value="Amidohydro-rel"/>
</dbReference>
<accession>A0ABR4DR38</accession>
<protein>
    <recommendedName>
        <fullName evidence="1">Amidohydrolase-related domain-containing protein</fullName>
    </recommendedName>
</protein>
<dbReference type="InterPro" id="IPR011059">
    <property type="entry name" value="Metal-dep_hydrolase_composite"/>
</dbReference>
<dbReference type="Proteomes" id="UP001600888">
    <property type="component" value="Unassembled WGS sequence"/>
</dbReference>
<dbReference type="InterPro" id="IPR032466">
    <property type="entry name" value="Metal_Hydrolase"/>
</dbReference>
<dbReference type="Gene3D" id="1.20.58.520">
    <property type="entry name" value="Amidohydrolase"/>
    <property type="match status" value="1"/>
</dbReference>
<sequence length="448" mass="47999">MSSPTDLSNTFVMQDVIIFDGKEFTENGFVVVTNGRIGRLGSGKAAVPKDTATYSKPGCTVVPGLIDAHVHALGGNVRSIEQSIRFGVTTILDMHNEAENNVSLKKPADDPSTKGKYADFKCAGLGAMVKGGWPEPVVRRVFEQAGKPEIAETLISAWPRLASADEASAFVQSQIDESGASHIKLMHELGDTLSMPDLPRPPLDIQKAVVDAAHERGIIAVGQALSHAGTLDLLAAGVDGLAHCFLEKPPNDECIKTMKAKGTHCNPTLSLCASQTGQGAQLQRRFADDPLARRMLFDPRPSEDIGLACNSRHNASIENVYENTRAMYRAGVPLIVGSDAAGQAAGSAFGLGVHLEIYQMMHEIGMRPEEALRRATSLTAERFGFTDRGAIESGKLADLVLLEGDVRTALADEDVLCLPVSMVWREGVLADVYNIPECRATCLGLTRL</sequence>
<evidence type="ECO:0000313" key="2">
    <source>
        <dbReference type="EMBL" id="KAL2272800.1"/>
    </source>
</evidence>
<dbReference type="InterPro" id="IPR051781">
    <property type="entry name" value="Metallo-dep_Hydrolase"/>
</dbReference>
<dbReference type="PANTHER" id="PTHR43135">
    <property type="entry name" value="ALPHA-D-RIBOSE 1-METHYLPHOSPHONATE 5-TRIPHOSPHATE DIPHOSPHATASE"/>
    <property type="match status" value="1"/>
</dbReference>
<evidence type="ECO:0000313" key="3">
    <source>
        <dbReference type="Proteomes" id="UP001600888"/>
    </source>
</evidence>
<comment type="caution">
    <text evidence="2">The sequence shown here is derived from an EMBL/GenBank/DDBJ whole genome shotgun (WGS) entry which is preliminary data.</text>
</comment>
<evidence type="ECO:0000259" key="1">
    <source>
        <dbReference type="Pfam" id="PF01979"/>
    </source>
</evidence>
<dbReference type="Pfam" id="PF01979">
    <property type="entry name" value="Amidohydro_1"/>
    <property type="match status" value="1"/>
</dbReference>
<dbReference type="SUPFAM" id="SSF51556">
    <property type="entry name" value="Metallo-dependent hydrolases"/>
    <property type="match status" value="1"/>
</dbReference>
<dbReference type="EMBL" id="JBAWTH010000216">
    <property type="protein sequence ID" value="KAL2272800.1"/>
    <property type="molecule type" value="Genomic_DNA"/>
</dbReference>
<keyword evidence="3" id="KW-1185">Reference proteome</keyword>
<gene>
    <name evidence="2" type="ORF">FJTKL_05985</name>
</gene>
<organism evidence="2 3">
    <name type="scientific">Diaporthe vaccinii</name>
    <dbReference type="NCBI Taxonomy" id="105482"/>
    <lineage>
        <taxon>Eukaryota</taxon>
        <taxon>Fungi</taxon>
        <taxon>Dikarya</taxon>
        <taxon>Ascomycota</taxon>
        <taxon>Pezizomycotina</taxon>
        <taxon>Sordariomycetes</taxon>
        <taxon>Sordariomycetidae</taxon>
        <taxon>Diaporthales</taxon>
        <taxon>Diaporthaceae</taxon>
        <taxon>Diaporthe</taxon>
        <taxon>Diaporthe eres species complex</taxon>
    </lineage>
</organism>
<proteinExistence type="predicted"/>
<dbReference type="Gene3D" id="2.30.40.10">
    <property type="entry name" value="Urease, subunit C, domain 1"/>
    <property type="match status" value="1"/>
</dbReference>
<dbReference type="Gene3D" id="3.30.110.90">
    <property type="entry name" value="Amidohydrolase"/>
    <property type="match status" value="1"/>
</dbReference>
<name>A0ABR4DR38_9PEZI</name>
<dbReference type="Gene3D" id="3.40.50.10910">
    <property type="entry name" value="Amidohydrolase"/>
    <property type="match status" value="1"/>
</dbReference>
<reference evidence="2 3" key="1">
    <citation type="submission" date="2024-03" db="EMBL/GenBank/DDBJ databases">
        <title>A high-quality draft genome sequence of Diaporthe vaccinii, a causative agent of upright dieback and viscid rot disease in cranberry plants.</title>
        <authorList>
            <person name="Sarrasin M."/>
            <person name="Lang B.F."/>
            <person name="Burger G."/>
        </authorList>
    </citation>
    <scope>NUCLEOTIDE SEQUENCE [LARGE SCALE GENOMIC DNA]</scope>
    <source>
        <strain evidence="2 3">IS7</strain>
    </source>
</reference>
<feature type="domain" description="Amidohydrolase-related" evidence="1">
    <location>
        <begin position="60"/>
        <end position="408"/>
    </location>
</feature>